<dbReference type="InterPro" id="IPR013087">
    <property type="entry name" value="Znf_C2H2_type"/>
</dbReference>
<keyword evidence="11" id="KW-1185">Reference proteome</keyword>
<protein>
    <recommendedName>
        <fullName evidence="9">C2H2-type domain-containing protein</fullName>
    </recommendedName>
</protein>
<dbReference type="SMART" id="SM00355">
    <property type="entry name" value="ZnF_C2H2"/>
    <property type="match status" value="3"/>
</dbReference>
<dbReference type="PANTHER" id="PTHR24388:SF54">
    <property type="entry name" value="PROTEIN ESCARGOT"/>
    <property type="match status" value="1"/>
</dbReference>
<evidence type="ECO:0000256" key="4">
    <source>
        <dbReference type="ARBA" id="ARBA00022771"/>
    </source>
</evidence>
<evidence type="ECO:0000256" key="3">
    <source>
        <dbReference type="ARBA" id="ARBA00022737"/>
    </source>
</evidence>
<evidence type="ECO:0000256" key="1">
    <source>
        <dbReference type="ARBA" id="ARBA00004123"/>
    </source>
</evidence>
<keyword evidence="4 7" id="KW-0863">Zinc-finger</keyword>
<evidence type="ECO:0000313" key="10">
    <source>
        <dbReference type="EMBL" id="KIH94260.1"/>
    </source>
</evidence>
<evidence type="ECO:0000259" key="9">
    <source>
        <dbReference type="PROSITE" id="PS50157"/>
    </source>
</evidence>
<dbReference type="Gene3D" id="3.30.160.60">
    <property type="entry name" value="Classic Zinc Finger"/>
    <property type="match status" value="1"/>
</dbReference>
<dbReference type="HOGENOM" id="CLU_746338_0_0_1"/>
<proteinExistence type="predicted"/>
<keyword evidence="3" id="KW-0677">Repeat</keyword>
<name>A0A0C2J5J3_9PEZI</name>
<dbReference type="InterPro" id="IPR036236">
    <property type="entry name" value="Znf_C2H2_sf"/>
</dbReference>
<dbReference type="VEuPathDB" id="FungiDB:SPBR_06044"/>
<comment type="caution">
    <text evidence="10">The sequence shown here is derived from an EMBL/GenBank/DDBJ whole genome shotgun (WGS) entry which is preliminary data.</text>
</comment>
<keyword evidence="5" id="KW-0862">Zinc</keyword>
<dbReference type="GO" id="GO:0000978">
    <property type="term" value="F:RNA polymerase II cis-regulatory region sequence-specific DNA binding"/>
    <property type="evidence" value="ECO:0007669"/>
    <property type="project" value="TreeGrafter"/>
</dbReference>
<dbReference type="EMBL" id="AWTV01000004">
    <property type="protein sequence ID" value="KIH94260.1"/>
    <property type="molecule type" value="Genomic_DNA"/>
</dbReference>
<dbReference type="GO" id="GO:0000981">
    <property type="term" value="F:DNA-binding transcription factor activity, RNA polymerase II-specific"/>
    <property type="evidence" value="ECO:0007669"/>
    <property type="project" value="TreeGrafter"/>
</dbReference>
<dbReference type="Proteomes" id="UP000031575">
    <property type="component" value="Unassembled WGS sequence"/>
</dbReference>
<organism evidence="10 11">
    <name type="scientific">Sporothrix brasiliensis 5110</name>
    <dbReference type="NCBI Taxonomy" id="1398154"/>
    <lineage>
        <taxon>Eukaryota</taxon>
        <taxon>Fungi</taxon>
        <taxon>Dikarya</taxon>
        <taxon>Ascomycota</taxon>
        <taxon>Pezizomycotina</taxon>
        <taxon>Sordariomycetes</taxon>
        <taxon>Sordariomycetidae</taxon>
        <taxon>Ophiostomatales</taxon>
        <taxon>Ophiostomataceae</taxon>
        <taxon>Sporothrix</taxon>
    </lineage>
</organism>
<dbReference type="GO" id="GO:0008270">
    <property type="term" value="F:zinc ion binding"/>
    <property type="evidence" value="ECO:0007669"/>
    <property type="project" value="UniProtKB-KW"/>
</dbReference>
<reference evidence="10 11" key="1">
    <citation type="journal article" date="2014" name="BMC Genomics">
        <title>Comparative genomics of the major fungal agents of human and animal Sporotrichosis: Sporothrix schenckii and Sporothrix brasiliensis.</title>
        <authorList>
            <person name="Teixeira M.M."/>
            <person name="de Almeida L.G."/>
            <person name="Kubitschek-Barreira P."/>
            <person name="Alves F.L."/>
            <person name="Kioshima E.S."/>
            <person name="Abadio A.K."/>
            <person name="Fernandes L."/>
            <person name="Derengowski L.S."/>
            <person name="Ferreira K.S."/>
            <person name="Souza R.C."/>
            <person name="Ruiz J.C."/>
            <person name="de Andrade N.C."/>
            <person name="Paes H.C."/>
            <person name="Nicola A.M."/>
            <person name="Albuquerque P."/>
            <person name="Gerber A.L."/>
            <person name="Martins V.P."/>
            <person name="Peconick L.D."/>
            <person name="Neto A.V."/>
            <person name="Chaucanez C.B."/>
            <person name="Silva P.A."/>
            <person name="Cunha O.L."/>
            <person name="de Oliveira F.F."/>
            <person name="dos Santos T.C."/>
            <person name="Barros A.L."/>
            <person name="Soares M.A."/>
            <person name="de Oliveira L.M."/>
            <person name="Marini M.M."/>
            <person name="Villalobos-Duno H."/>
            <person name="Cunha M.M."/>
            <person name="de Hoog S."/>
            <person name="da Silveira J.F."/>
            <person name="Henrissat B."/>
            <person name="Nino-Vega G.A."/>
            <person name="Cisalpino P.S."/>
            <person name="Mora-Montes H.M."/>
            <person name="Almeida S.R."/>
            <person name="Stajich J.E."/>
            <person name="Lopes-Bezerra L.M."/>
            <person name="Vasconcelos A.T."/>
            <person name="Felipe M.S."/>
        </authorList>
    </citation>
    <scope>NUCLEOTIDE SEQUENCE [LARGE SCALE GENOMIC DNA]</scope>
    <source>
        <strain evidence="10 11">5110</strain>
    </source>
</reference>
<evidence type="ECO:0000256" key="5">
    <source>
        <dbReference type="ARBA" id="ARBA00022833"/>
    </source>
</evidence>
<dbReference type="GeneID" id="63679227"/>
<keyword evidence="2" id="KW-0479">Metal-binding</keyword>
<dbReference type="InterPro" id="IPR050527">
    <property type="entry name" value="Snail/Krueppel_Znf"/>
</dbReference>
<dbReference type="RefSeq" id="XP_040622270.1">
    <property type="nucleotide sequence ID" value="XM_040764306.1"/>
</dbReference>
<evidence type="ECO:0000256" key="6">
    <source>
        <dbReference type="ARBA" id="ARBA00023242"/>
    </source>
</evidence>
<dbReference type="AlphaFoldDB" id="A0A0C2J5J3"/>
<sequence>MIDAKVQSTNFYSTGYIATTNDGNNVDNTSNDFDLIYSLAMPSASDHRRQGQLLDSLAWLEGVPNTPSPLGWDDVDLDWEQPAQSSAQLSSQHPGPRDFVLDPPLFPSPTSLLQSAWASPSNSQSQLSLLSLSPASSTTLDADSLLSFDVAAVPVSAPASEAQGTMSDAEFQLLLDGLSPEDMASMMLPTTQLLCEPAVSLPMSVPMSVPLSMSLPVPAVDNFALHAFPSLDLFDPSMGADMVSTPVSLPASPAEDAATAGSQGSPSFRCRTCHRPYPSRSRLRKHEHTHTRPFACTVCHKAHAAKKDLHRHLWSTHPEAAAAQGIPSPMRVCHVPGCGFESRQDNLTRHIRTKHPDERV</sequence>
<dbReference type="PROSITE" id="PS50157">
    <property type="entry name" value="ZINC_FINGER_C2H2_2"/>
    <property type="match status" value="1"/>
</dbReference>
<gene>
    <name evidence="10" type="ORF">SPBR_06044</name>
</gene>
<evidence type="ECO:0000313" key="11">
    <source>
        <dbReference type="Proteomes" id="UP000031575"/>
    </source>
</evidence>
<feature type="compositionally biased region" description="Low complexity" evidence="8">
    <location>
        <begin position="83"/>
        <end position="92"/>
    </location>
</feature>
<accession>A0A0C2J5J3</accession>
<evidence type="ECO:0000256" key="7">
    <source>
        <dbReference type="PROSITE-ProRule" id="PRU00042"/>
    </source>
</evidence>
<dbReference type="PROSITE" id="PS00028">
    <property type="entry name" value="ZINC_FINGER_C2H2_1"/>
    <property type="match status" value="1"/>
</dbReference>
<evidence type="ECO:0000256" key="2">
    <source>
        <dbReference type="ARBA" id="ARBA00022723"/>
    </source>
</evidence>
<dbReference type="PANTHER" id="PTHR24388">
    <property type="entry name" value="ZINC FINGER PROTEIN"/>
    <property type="match status" value="1"/>
</dbReference>
<dbReference type="GO" id="GO:0005634">
    <property type="term" value="C:nucleus"/>
    <property type="evidence" value="ECO:0007669"/>
    <property type="project" value="UniProtKB-SubCell"/>
</dbReference>
<keyword evidence="6" id="KW-0539">Nucleus</keyword>
<dbReference type="OrthoDB" id="9998363at2759"/>
<comment type="subcellular location">
    <subcellularLocation>
        <location evidence="1">Nucleus</location>
    </subcellularLocation>
</comment>
<feature type="domain" description="C2H2-type" evidence="9">
    <location>
        <begin position="268"/>
        <end position="295"/>
    </location>
</feature>
<dbReference type="SUPFAM" id="SSF57667">
    <property type="entry name" value="beta-beta-alpha zinc fingers"/>
    <property type="match status" value="1"/>
</dbReference>
<evidence type="ECO:0000256" key="8">
    <source>
        <dbReference type="SAM" id="MobiDB-lite"/>
    </source>
</evidence>
<feature type="region of interest" description="Disordered" evidence="8">
    <location>
        <begin position="83"/>
        <end position="104"/>
    </location>
</feature>